<dbReference type="Proteomes" id="UP000008948">
    <property type="component" value="Unassembled WGS sequence"/>
</dbReference>
<keyword evidence="2" id="KW-1185">Reference proteome</keyword>
<gene>
    <name evidence="1" type="ORF">MEI_00130</name>
</gene>
<proteinExistence type="predicted"/>
<dbReference type="EMBL" id="AIMH01000001">
    <property type="protein sequence ID" value="EJF98963.1"/>
    <property type="molecule type" value="Genomic_DNA"/>
</dbReference>
<protein>
    <submittedName>
        <fullName evidence="1">Uncharacterized protein</fullName>
    </submittedName>
</protein>
<organism evidence="1 2">
    <name type="scientific">Bartonella vinsonii subsp. arupensis Pm136co</name>
    <dbReference type="NCBI Taxonomy" id="1094561"/>
    <lineage>
        <taxon>Bacteria</taxon>
        <taxon>Pseudomonadati</taxon>
        <taxon>Pseudomonadota</taxon>
        <taxon>Alphaproteobacteria</taxon>
        <taxon>Hyphomicrobiales</taxon>
        <taxon>Bartonellaceae</taxon>
        <taxon>Bartonella</taxon>
    </lineage>
</organism>
<sequence>MIRMIAFSLLCISAFYIYRLFRKRLQRVFQDAYRGESKPNIRKRDTLIKDPCTGEYYVR</sequence>
<accession>A0ABP2QVL6</accession>
<reference evidence="1 2" key="1">
    <citation type="submission" date="2012-03" db="EMBL/GenBank/DDBJ databases">
        <title>The Genome Sequence of Bartonella vinsonii subsp. arupensis str. Pm136co.</title>
        <authorList>
            <consortium name="The Broad Institute Genome Sequencing Platform"/>
            <consortium name="The Broad Institute Genome Sequencing Center for Infectious Disease"/>
            <person name="Feldgarden M."/>
            <person name="Kirby J."/>
            <person name="Kosoy M."/>
            <person name="Birtles R."/>
            <person name="Probert W.S."/>
            <person name="Chiaraviglio L."/>
            <person name="Young S.K."/>
            <person name="Zeng Q."/>
            <person name="Gargeya S."/>
            <person name="Fitzgerald M."/>
            <person name="Haas B."/>
            <person name="Abouelleil A."/>
            <person name="Alvarado L."/>
            <person name="Arachchi H.M."/>
            <person name="Berlin A."/>
            <person name="Chapman S.B."/>
            <person name="Gearin G."/>
            <person name="Goldberg J."/>
            <person name="Griggs A."/>
            <person name="Gujja S."/>
            <person name="Hansen M."/>
            <person name="Heiman D."/>
            <person name="Howarth C."/>
            <person name="Larimer J."/>
            <person name="Lui A."/>
            <person name="MacDonald P.J.P."/>
            <person name="McCowen C."/>
            <person name="Montmayeur A."/>
            <person name="Murphy C."/>
            <person name="Neiman D."/>
            <person name="Pearson M."/>
            <person name="Priest M."/>
            <person name="Roberts A."/>
            <person name="Saif S."/>
            <person name="Shea T."/>
            <person name="Sisk P."/>
            <person name="Stolte C."/>
            <person name="Sykes S."/>
            <person name="Wortman J."/>
            <person name="Nusbaum C."/>
            <person name="Birren B."/>
        </authorList>
    </citation>
    <scope>NUCLEOTIDE SEQUENCE [LARGE SCALE GENOMIC DNA]</scope>
    <source>
        <strain evidence="1 2">Pm136co</strain>
    </source>
</reference>
<name>A0ABP2QVL6_BARVI</name>
<evidence type="ECO:0000313" key="2">
    <source>
        <dbReference type="Proteomes" id="UP000008948"/>
    </source>
</evidence>
<comment type="caution">
    <text evidence="1">The sequence shown here is derived from an EMBL/GenBank/DDBJ whole genome shotgun (WGS) entry which is preliminary data.</text>
</comment>
<evidence type="ECO:0000313" key="1">
    <source>
        <dbReference type="EMBL" id="EJF98963.1"/>
    </source>
</evidence>